<dbReference type="PANTHER" id="PTHR15549:SF30">
    <property type="entry name" value="MID2 DOMAIN-CONTAINING PROTEIN"/>
    <property type="match status" value="1"/>
</dbReference>
<dbReference type="InParanoid" id="A0A1Y2GLL7"/>
<feature type="region of interest" description="Disordered" evidence="5">
    <location>
        <begin position="268"/>
        <end position="444"/>
    </location>
</feature>
<feature type="compositionally biased region" description="Basic and acidic residues" evidence="5">
    <location>
        <begin position="340"/>
        <end position="357"/>
    </location>
</feature>
<evidence type="ECO:0000256" key="5">
    <source>
        <dbReference type="SAM" id="MobiDB-lite"/>
    </source>
</evidence>
<organism evidence="8 9">
    <name type="scientific">Lobosporangium transversale</name>
    <dbReference type="NCBI Taxonomy" id="64571"/>
    <lineage>
        <taxon>Eukaryota</taxon>
        <taxon>Fungi</taxon>
        <taxon>Fungi incertae sedis</taxon>
        <taxon>Mucoromycota</taxon>
        <taxon>Mortierellomycotina</taxon>
        <taxon>Mortierellomycetes</taxon>
        <taxon>Mortierellales</taxon>
        <taxon>Mortierellaceae</taxon>
        <taxon>Lobosporangium</taxon>
    </lineage>
</organism>
<evidence type="ECO:0000313" key="8">
    <source>
        <dbReference type="EMBL" id="ORZ12555.1"/>
    </source>
</evidence>
<feature type="chain" id="PRO_5012937629" evidence="7">
    <location>
        <begin position="24"/>
        <end position="444"/>
    </location>
</feature>
<dbReference type="GO" id="GO:0016020">
    <property type="term" value="C:membrane"/>
    <property type="evidence" value="ECO:0007669"/>
    <property type="project" value="UniProtKB-SubCell"/>
</dbReference>
<evidence type="ECO:0000256" key="6">
    <source>
        <dbReference type="SAM" id="Phobius"/>
    </source>
</evidence>
<accession>A0A1Y2GLL7</accession>
<dbReference type="RefSeq" id="XP_021880174.1">
    <property type="nucleotide sequence ID" value="XM_022024621.1"/>
</dbReference>
<proteinExistence type="predicted"/>
<dbReference type="CDD" id="cd12087">
    <property type="entry name" value="TM_EGFR-like"/>
    <property type="match status" value="1"/>
</dbReference>
<evidence type="ECO:0000256" key="4">
    <source>
        <dbReference type="ARBA" id="ARBA00023136"/>
    </source>
</evidence>
<sequence length="444" mass="48629">MHKPNTRGIVIAAGLCSLLLATAAPDRIIEHCSGVGCSTVVQLLAPCGGGATNASLQQDLIYTPTASLGECECNSQFYDAFSSCLTCIGTQGKNSPEIQNRQDWITNCAAYGFNFTSTPVTNSTNNNNNNNHNDSGLSKGAIVGIVVGAIILLALIGACFFLRKRRTKQDKAALFEQSPTSGAGVVTTADPNYHDQEYPSTYDHQNNYYPNQQSYEDPSTQQQYGNHNGQYQYASGYQNHYYDMDGHNDNVMMQELDHSHNSIGAYVPPPPHPASSPTVSTVGAGAAAHSATVRPSDSFPQSLRSKPKNWGTQEPSSSLAVTDSTQYNDKAEFDECEALDPPRSRDRFVNDRDDFTPRRSMTPPRANMQSYREEMNRASIEREPRLSGSERGSFSLARGMDSNSNLHGDHDRHSDDHGRLSQDSPESARRRARAAELFSAEGRR</sequence>
<comment type="caution">
    <text evidence="8">The sequence shown here is derived from an EMBL/GenBank/DDBJ whole genome shotgun (WGS) entry which is preliminary data.</text>
</comment>
<dbReference type="GO" id="GO:0071944">
    <property type="term" value="C:cell periphery"/>
    <property type="evidence" value="ECO:0007669"/>
    <property type="project" value="UniProtKB-ARBA"/>
</dbReference>
<dbReference type="Proteomes" id="UP000193648">
    <property type="component" value="Unassembled WGS sequence"/>
</dbReference>
<comment type="subcellular location">
    <subcellularLocation>
        <location evidence="1">Membrane</location>
        <topology evidence="1">Single-pass membrane protein</topology>
    </subcellularLocation>
</comment>
<feature type="signal peptide" evidence="7">
    <location>
        <begin position="1"/>
        <end position="23"/>
    </location>
</feature>
<reference evidence="8 9" key="1">
    <citation type="submission" date="2016-07" db="EMBL/GenBank/DDBJ databases">
        <title>Pervasive Adenine N6-methylation of Active Genes in Fungi.</title>
        <authorList>
            <consortium name="DOE Joint Genome Institute"/>
            <person name="Mondo S.J."/>
            <person name="Dannebaum R.O."/>
            <person name="Kuo R.C."/>
            <person name="Labutti K."/>
            <person name="Haridas S."/>
            <person name="Kuo A."/>
            <person name="Salamov A."/>
            <person name="Ahrendt S.R."/>
            <person name="Lipzen A."/>
            <person name="Sullivan W."/>
            <person name="Andreopoulos W.B."/>
            <person name="Clum A."/>
            <person name="Lindquist E."/>
            <person name="Daum C."/>
            <person name="Ramamoorthy G.K."/>
            <person name="Gryganskyi A."/>
            <person name="Culley D."/>
            <person name="Magnuson J.K."/>
            <person name="James T.Y."/>
            <person name="O'Malley M.A."/>
            <person name="Stajich J.E."/>
            <person name="Spatafora J.W."/>
            <person name="Visel A."/>
            <person name="Grigoriev I.V."/>
        </authorList>
    </citation>
    <scope>NUCLEOTIDE SEQUENCE [LARGE SCALE GENOMIC DNA]</scope>
    <source>
        <strain evidence="8 9">NRRL 3116</strain>
    </source>
</reference>
<evidence type="ECO:0000256" key="1">
    <source>
        <dbReference type="ARBA" id="ARBA00004167"/>
    </source>
</evidence>
<feature type="compositionally biased region" description="Polar residues" evidence="5">
    <location>
        <begin position="293"/>
        <end position="328"/>
    </location>
</feature>
<gene>
    <name evidence="8" type="ORF">BCR41DRAFT_356280</name>
</gene>
<dbReference type="AlphaFoldDB" id="A0A1Y2GLL7"/>
<protein>
    <submittedName>
        <fullName evidence="8">Uncharacterized protein</fullName>
    </submittedName>
</protein>
<name>A0A1Y2GLL7_9FUNG</name>
<keyword evidence="9" id="KW-1185">Reference proteome</keyword>
<keyword evidence="3 6" id="KW-1133">Transmembrane helix</keyword>
<dbReference type="EMBL" id="MCFF01000025">
    <property type="protein sequence ID" value="ORZ12555.1"/>
    <property type="molecule type" value="Genomic_DNA"/>
</dbReference>
<feature type="compositionally biased region" description="Basic and acidic residues" evidence="5">
    <location>
        <begin position="371"/>
        <end position="385"/>
    </location>
</feature>
<dbReference type="OrthoDB" id="2420969at2759"/>
<keyword evidence="4 6" id="KW-0472">Membrane</keyword>
<dbReference type="PANTHER" id="PTHR15549">
    <property type="entry name" value="PAIRED IMMUNOGLOBULIN-LIKE TYPE 2 RECEPTOR"/>
    <property type="match status" value="1"/>
</dbReference>
<feature type="compositionally biased region" description="Polar residues" evidence="5">
    <location>
        <begin position="198"/>
        <end position="220"/>
    </location>
</feature>
<dbReference type="GeneID" id="33566465"/>
<evidence type="ECO:0000313" key="9">
    <source>
        <dbReference type="Proteomes" id="UP000193648"/>
    </source>
</evidence>
<evidence type="ECO:0000256" key="7">
    <source>
        <dbReference type="SAM" id="SignalP"/>
    </source>
</evidence>
<evidence type="ECO:0000256" key="3">
    <source>
        <dbReference type="ARBA" id="ARBA00022989"/>
    </source>
</evidence>
<keyword evidence="2 6" id="KW-0812">Transmembrane</keyword>
<feature type="region of interest" description="Disordered" evidence="5">
    <location>
        <begin position="178"/>
        <end position="227"/>
    </location>
</feature>
<feature type="compositionally biased region" description="Basic and acidic residues" evidence="5">
    <location>
        <begin position="407"/>
        <end position="420"/>
    </location>
</feature>
<keyword evidence="7" id="KW-0732">Signal</keyword>
<evidence type="ECO:0000256" key="2">
    <source>
        <dbReference type="ARBA" id="ARBA00022692"/>
    </source>
</evidence>
<dbReference type="InterPro" id="IPR051694">
    <property type="entry name" value="Immunoregulatory_rcpt-like"/>
</dbReference>
<feature type="transmembrane region" description="Helical" evidence="6">
    <location>
        <begin position="141"/>
        <end position="162"/>
    </location>
</feature>